<proteinExistence type="predicted"/>
<dbReference type="EMBL" id="JAVAIL010000007">
    <property type="protein sequence ID" value="MDP4540965.1"/>
    <property type="molecule type" value="Genomic_DNA"/>
</dbReference>
<feature type="compositionally biased region" description="Basic and acidic residues" evidence="1">
    <location>
        <begin position="21"/>
        <end position="32"/>
    </location>
</feature>
<evidence type="ECO:0000313" key="2">
    <source>
        <dbReference type="EMBL" id="MDP4540965.1"/>
    </source>
</evidence>
<sequence length="81" mass="9013">MARPFGKLLAGLPPLKAGNRRIGDRQKVDESRSGVTCTPAEPNDRGNGTPLGFSKYRKIIIWIHKFRHRISDITSINSANI</sequence>
<feature type="region of interest" description="Disordered" evidence="1">
    <location>
        <begin position="1"/>
        <end position="50"/>
    </location>
</feature>
<keyword evidence="3" id="KW-1185">Reference proteome</keyword>
<reference evidence="2 3" key="1">
    <citation type="submission" date="2023-08" db="EMBL/GenBank/DDBJ databases">
        <title>genomic of DY56.</title>
        <authorList>
            <person name="Wang Y."/>
        </authorList>
    </citation>
    <scope>NUCLEOTIDE SEQUENCE [LARGE SCALE GENOMIC DNA]</scope>
    <source>
        <strain evidence="2 3">DY56-A-20</strain>
    </source>
</reference>
<evidence type="ECO:0000256" key="1">
    <source>
        <dbReference type="SAM" id="MobiDB-lite"/>
    </source>
</evidence>
<name>A0ABT9HCB0_9SPHN</name>
<dbReference type="Proteomes" id="UP001235664">
    <property type="component" value="Unassembled WGS sequence"/>
</dbReference>
<protein>
    <submittedName>
        <fullName evidence="2">Uncharacterized protein</fullName>
    </submittedName>
</protein>
<accession>A0ABT9HCB0</accession>
<organism evidence="2 3">
    <name type="scientific">Qipengyuania benthica</name>
    <dbReference type="NCBI Taxonomy" id="3067651"/>
    <lineage>
        <taxon>Bacteria</taxon>
        <taxon>Pseudomonadati</taxon>
        <taxon>Pseudomonadota</taxon>
        <taxon>Alphaproteobacteria</taxon>
        <taxon>Sphingomonadales</taxon>
        <taxon>Erythrobacteraceae</taxon>
        <taxon>Qipengyuania</taxon>
    </lineage>
</organism>
<gene>
    <name evidence="2" type="ORF">Q9K01_15155</name>
</gene>
<comment type="caution">
    <text evidence="2">The sequence shown here is derived from an EMBL/GenBank/DDBJ whole genome shotgun (WGS) entry which is preliminary data.</text>
</comment>
<evidence type="ECO:0000313" key="3">
    <source>
        <dbReference type="Proteomes" id="UP001235664"/>
    </source>
</evidence>